<protein>
    <submittedName>
        <fullName evidence="2">Aminoglycoside phosphotransferase family protein</fullName>
        <ecNumber evidence="2">2.7.1.-</ecNumber>
    </submittedName>
</protein>
<dbReference type="PANTHER" id="PTHR40086">
    <property type="entry name" value="PHOSPHOTRANSFERASE YTMP-RELATED"/>
    <property type="match status" value="1"/>
</dbReference>
<evidence type="ECO:0000313" key="2">
    <source>
        <dbReference type="EMBL" id="XDQ35809.1"/>
    </source>
</evidence>
<dbReference type="GO" id="GO:0016740">
    <property type="term" value="F:transferase activity"/>
    <property type="evidence" value="ECO:0007669"/>
    <property type="project" value="UniProtKB-KW"/>
</dbReference>
<accession>A0AB39Q3U8</accession>
<evidence type="ECO:0000259" key="1">
    <source>
        <dbReference type="Pfam" id="PF01636"/>
    </source>
</evidence>
<dbReference type="EMBL" id="CP163439">
    <property type="protein sequence ID" value="XDQ35809.1"/>
    <property type="molecule type" value="Genomic_DNA"/>
</dbReference>
<dbReference type="SUPFAM" id="SSF56112">
    <property type="entry name" value="Protein kinase-like (PK-like)"/>
    <property type="match status" value="1"/>
</dbReference>
<dbReference type="AlphaFoldDB" id="A0AB39Q3U8"/>
<sequence>MLKGHHNTNYVLRVGLLPALVIGVMPYTRFKYRVPLKTVEVVPRIWPREADVLEVVCRHLREVPRCLAVLGELGDRSLHRYRRGKALSERNPDGEIDEKLMREFAAFFVRTAQVPVGELPPPPADWPDDGDSDGFLRWLVDFTEQRVHHPNRDRFGDLFDAVGIPQDAMTAFKANHHGLTSRPFKLLHTDVHRANVVVRRGRIAVIDWELAIYGDPLHDLATHLVRTGYGKAQQDRMVELWAQAMERAGCAELTAGLHQDLDTYLAFEYAQSVFPDVMRAALDLRGDAEERHFRAAAERVSRALGRAREPLRLVEVPDLEQIVEALRKWHSMSGSTAGS</sequence>
<name>A0AB39Q3U8_9ACTN</name>
<keyword evidence="2" id="KW-0808">Transferase</keyword>
<dbReference type="EC" id="2.7.1.-" evidence="2"/>
<dbReference type="InterPro" id="IPR011009">
    <property type="entry name" value="Kinase-like_dom_sf"/>
</dbReference>
<gene>
    <name evidence="2" type="ORF">AB5J49_22010</name>
</gene>
<reference evidence="2" key="1">
    <citation type="submission" date="2024-07" db="EMBL/GenBank/DDBJ databases">
        <authorList>
            <person name="Yu S.T."/>
        </authorList>
    </citation>
    <scope>NUCLEOTIDE SEQUENCE</scope>
    <source>
        <strain evidence="2">R28</strain>
    </source>
</reference>
<feature type="domain" description="Aminoglycoside phosphotransferase" evidence="1">
    <location>
        <begin position="47"/>
        <end position="245"/>
    </location>
</feature>
<proteinExistence type="predicted"/>
<dbReference type="RefSeq" id="WP_369170340.1">
    <property type="nucleotide sequence ID" value="NZ_CP163439.1"/>
</dbReference>
<dbReference type="Gene3D" id="3.90.1200.10">
    <property type="match status" value="1"/>
</dbReference>
<organism evidence="2">
    <name type="scientific">Streptomyces sp. R28</name>
    <dbReference type="NCBI Taxonomy" id="3238628"/>
    <lineage>
        <taxon>Bacteria</taxon>
        <taxon>Bacillati</taxon>
        <taxon>Actinomycetota</taxon>
        <taxon>Actinomycetes</taxon>
        <taxon>Kitasatosporales</taxon>
        <taxon>Streptomycetaceae</taxon>
        <taxon>Streptomyces</taxon>
    </lineage>
</organism>
<dbReference type="InterPro" id="IPR052077">
    <property type="entry name" value="CcrZ_PhaseVar_Mediator"/>
</dbReference>
<dbReference type="Pfam" id="PF01636">
    <property type="entry name" value="APH"/>
    <property type="match status" value="1"/>
</dbReference>
<dbReference type="InterPro" id="IPR002575">
    <property type="entry name" value="Aminoglycoside_PTrfase"/>
</dbReference>
<dbReference type="PANTHER" id="PTHR40086:SF1">
    <property type="entry name" value="CELL CYCLE REGULATOR CCRZ"/>
    <property type="match status" value="1"/>
</dbReference>